<dbReference type="HOGENOM" id="CLU_1635567_0_0_1"/>
<dbReference type="SUPFAM" id="SSF54593">
    <property type="entry name" value="Glyoxalase/Bleomycin resistance protein/Dihydroxybiphenyl dioxygenase"/>
    <property type="match status" value="1"/>
</dbReference>
<dbReference type="InterPro" id="IPR037523">
    <property type="entry name" value="VOC_core"/>
</dbReference>
<accession>H0EMW2</accession>
<proteinExistence type="predicted"/>
<evidence type="ECO:0000313" key="3">
    <source>
        <dbReference type="Proteomes" id="UP000005446"/>
    </source>
</evidence>
<evidence type="ECO:0000313" key="2">
    <source>
        <dbReference type="EMBL" id="EHL00191.1"/>
    </source>
</evidence>
<protein>
    <submittedName>
        <fullName evidence="2">Putative Glyoxalase domain-containing protein 5</fullName>
    </submittedName>
</protein>
<feature type="domain" description="VOC" evidence="1">
    <location>
        <begin position="29"/>
        <end position="153"/>
    </location>
</feature>
<name>H0EMW2_GLAL7</name>
<dbReference type="AlphaFoldDB" id="H0EMW2"/>
<dbReference type="Proteomes" id="UP000005446">
    <property type="component" value="Unassembled WGS sequence"/>
</dbReference>
<reference evidence="2 3" key="1">
    <citation type="journal article" date="2012" name="Eukaryot. Cell">
        <title>Genome sequence of the fungus Glarea lozoyensis: the first genome sequence of a species from the Helotiaceae family.</title>
        <authorList>
            <person name="Youssar L."/>
            <person name="Gruening B.A."/>
            <person name="Erxleben A."/>
            <person name="Guenther S."/>
            <person name="Huettel W."/>
        </authorList>
    </citation>
    <scope>NUCLEOTIDE SEQUENCE [LARGE SCALE GENOMIC DNA]</scope>
    <source>
        <strain evidence="3">ATCC 74030 / MF5533</strain>
    </source>
</reference>
<organism evidence="2 3">
    <name type="scientific">Glarea lozoyensis (strain ATCC 74030 / MF5533)</name>
    <dbReference type="NCBI Taxonomy" id="1104152"/>
    <lineage>
        <taxon>Eukaryota</taxon>
        <taxon>Fungi</taxon>
        <taxon>Dikarya</taxon>
        <taxon>Ascomycota</taxon>
        <taxon>Pezizomycotina</taxon>
        <taxon>Leotiomycetes</taxon>
        <taxon>Helotiales</taxon>
        <taxon>Helotiaceae</taxon>
        <taxon>Glarea</taxon>
    </lineage>
</organism>
<dbReference type="PROSITE" id="PS51819">
    <property type="entry name" value="VOC"/>
    <property type="match status" value="1"/>
</dbReference>
<sequence>MSLFLRSKGFSASKSLFKPRYAGSNYNPGRHYIIARPSRPNSMKHESFTSASSPEIRRHSLIFGDQKINLHEAGKEFEPKAHTALPGTADLCFLTHDDVVSVREKLVAVGVKLVGLGTEQTENGIVERTGARGKLRSVYCRDPDNNLIEISNHVDPELQEQL</sequence>
<dbReference type="OrthoDB" id="5371818at2759"/>
<dbReference type="InParanoid" id="H0EMW2"/>
<dbReference type="Gene3D" id="3.10.180.10">
    <property type="entry name" value="2,3-Dihydroxybiphenyl 1,2-Dioxygenase, domain 1"/>
    <property type="match status" value="1"/>
</dbReference>
<dbReference type="InterPro" id="IPR029068">
    <property type="entry name" value="Glyas_Bleomycin-R_OHBP_Dase"/>
</dbReference>
<evidence type="ECO:0000259" key="1">
    <source>
        <dbReference type="PROSITE" id="PS51819"/>
    </source>
</evidence>
<dbReference type="EMBL" id="AGUE01000094">
    <property type="protein sequence ID" value="EHL00191.1"/>
    <property type="molecule type" value="Genomic_DNA"/>
</dbReference>
<keyword evidence="3" id="KW-1185">Reference proteome</keyword>
<gene>
    <name evidence="2" type="ORF">M7I_3961</name>
</gene>
<comment type="caution">
    <text evidence="2">The sequence shown here is derived from an EMBL/GenBank/DDBJ whole genome shotgun (WGS) entry which is preliminary data.</text>
</comment>